<dbReference type="RefSeq" id="WP_168524711.1">
    <property type="nucleotide sequence ID" value="NZ_CALYLA010000026.1"/>
</dbReference>
<organism evidence="1 2">
    <name type="scientific">Vibrio aestuarianus</name>
    <dbReference type="NCBI Taxonomy" id="28171"/>
    <lineage>
        <taxon>Bacteria</taxon>
        <taxon>Pseudomonadati</taxon>
        <taxon>Pseudomonadota</taxon>
        <taxon>Gammaproteobacteria</taxon>
        <taxon>Vibrionales</taxon>
        <taxon>Vibrionaceae</taxon>
        <taxon>Vibrio</taxon>
    </lineage>
</organism>
<keyword evidence="2" id="KW-1185">Reference proteome</keyword>
<dbReference type="EMBL" id="CALYLK010000002">
    <property type="protein sequence ID" value="CAH8200675.1"/>
    <property type="molecule type" value="Genomic_DNA"/>
</dbReference>
<evidence type="ECO:0000313" key="1">
    <source>
        <dbReference type="EMBL" id="CAH8200675.1"/>
    </source>
</evidence>
<sequence>MRLLIQKRESIHSYLLRSLACHGYLIGTASFSGIVNTSGLVRALPRLDESRSVAFADLDDETIEKLVLEHSPVSKAPKDYLLYLKEYILFGDTFNNLEVELTNVGLLPTGQTKIRYCKFCFLDQMRSFGFTWFLLDWLFDIECYHHHILLSHVHTARTECCGMQLSFHQNFYSVLNGSCRGCNQNRWSFAQPIKIQGVHYNYLDTYQDEIHRKIPLGY</sequence>
<gene>
    <name evidence="1" type="ORF">VAE063_1010409</name>
</gene>
<name>A0ABN8TQ97_9VIBR</name>
<dbReference type="Proteomes" id="UP001152658">
    <property type="component" value="Unassembled WGS sequence"/>
</dbReference>
<reference evidence="1" key="1">
    <citation type="submission" date="2022-06" db="EMBL/GenBank/DDBJ databases">
        <authorList>
            <person name="Goudenege D."/>
            <person name="Le Roux F."/>
        </authorList>
    </citation>
    <scope>NUCLEOTIDE SEQUENCE</scope>
    <source>
        <strain evidence="1">12-063</strain>
    </source>
</reference>
<protein>
    <submittedName>
        <fullName evidence="1">Uncharacterized protein</fullName>
    </submittedName>
</protein>
<accession>A0ABN8TQ97</accession>
<comment type="caution">
    <text evidence="1">The sequence shown here is derived from an EMBL/GenBank/DDBJ whole genome shotgun (WGS) entry which is preliminary data.</text>
</comment>
<evidence type="ECO:0000313" key="2">
    <source>
        <dbReference type="Proteomes" id="UP001152658"/>
    </source>
</evidence>
<proteinExistence type="predicted"/>